<evidence type="ECO:0000256" key="1">
    <source>
        <dbReference type="SAM" id="MobiDB-lite"/>
    </source>
</evidence>
<dbReference type="Ensembl" id="ENSDLAT00005037537.2">
    <property type="protein sequence ID" value="ENSDLAP00005035194.2"/>
    <property type="gene ID" value="ENSDLAG00005015614.2"/>
</dbReference>
<dbReference type="CDD" id="cd11657">
    <property type="entry name" value="TIN2_N"/>
    <property type="match status" value="1"/>
</dbReference>
<feature type="compositionally biased region" description="Low complexity" evidence="1">
    <location>
        <begin position="351"/>
        <end position="372"/>
    </location>
</feature>
<feature type="compositionally biased region" description="Pro residues" evidence="1">
    <location>
        <begin position="320"/>
        <end position="330"/>
    </location>
</feature>
<reference evidence="3" key="2">
    <citation type="submission" date="2025-09" db="UniProtKB">
        <authorList>
            <consortium name="Ensembl"/>
        </authorList>
    </citation>
    <scope>IDENTIFICATION</scope>
</reference>
<evidence type="ECO:0000259" key="2">
    <source>
        <dbReference type="Pfam" id="PF14973"/>
    </source>
</evidence>
<feature type="region of interest" description="Disordered" evidence="1">
    <location>
        <begin position="434"/>
        <end position="455"/>
    </location>
</feature>
<dbReference type="Pfam" id="PF14973">
    <property type="entry name" value="TINF2_N"/>
    <property type="match status" value="1"/>
</dbReference>
<dbReference type="PANTHER" id="PTHR15512:SF2">
    <property type="match status" value="1"/>
</dbReference>
<dbReference type="AlphaFoldDB" id="A0A8C4NLT8"/>
<proteinExistence type="predicted"/>
<dbReference type="GeneTree" id="ENSGT00940000165332"/>
<keyword evidence="4" id="KW-1185">Reference proteome</keyword>
<dbReference type="InterPro" id="IPR039098">
    <property type="entry name" value="TINF2"/>
</dbReference>
<sequence length="455" mass="48828">MWQVARQQSVRHYGMLEDFVSLVTEAVPQLLTDRQRSLLLLALRAKVTLCDPRAANLDKIHSVSEATQSDEEVAGCCSALSTLTERLTASPADRRRLLQEVFDHSFDSALQSLVSDFLSRIEQLFPVPDFKQAACWLDAAPTGLEDCLQEVDREDVTELLANQSCLLGRATSTVSQDTEKILLSAWSHPLFTKLTNPEPPPADTEVQSDPVLQLDVELVKVEVVVMTEDEQEDVEEAVIGRAASPVEQEASNESSAPGGNDCAPVIIGEDRLKDSPGNFADQSEDAGDPPPAHQQVLRVGPDGDRSLEPAAFTCRSGGRAPPPGAPPPRATPLQDTLLFPVQRHLQNQSRAAVAPAQPPGAARLPVRPVRQGVPPPVQPDQSQADPPGQRRVHLQQVRQGVRVGQGERRPPAAAPAAGPHLHRVRPDVQLSDAAAATPADSLGGGGGAMLQLPLL</sequence>
<gene>
    <name evidence="3" type="primary">LOC127378361</name>
</gene>
<evidence type="ECO:0000313" key="3">
    <source>
        <dbReference type="Ensembl" id="ENSDLAP00005035194.2"/>
    </source>
</evidence>
<feature type="region of interest" description="Disordered" evidence="1">
    <location>
        <begin position="346"/>
        <end position="422"/>
    </location>
</feature>
<feature type="region of interest" description="Disordered" evidence="1">
    <location>
        <begin position="244"/>
        <end position="333"/>
    </location>
</feature>
<reference evidence="3" key="1">
    <citation type="submission" date="2025-08" db="UniProtKB">
        <authorList>
            <consortium name="Ensembl"/>
        </authorList>
    </citation>
    <scope>IDENTIFICATION</scope>
</reference>
<dbReference type="PANTHER" id="PTHR15512">
    <property type="entry name" value="TERF1-INTERACTING NUCLEAR FACTOR 2"/>
    <property type="match status" value="1"/>
</dbReference>
<evidence type="ECO:0000313" key="4">
    <source>
        <dbReference type="Proteomes" id="UP000694389"/>
    </source>
</evidence>
<dbReference type="Proteomes" id="UP000694389">
    <property type="component" value="Unassembled WGS sequence"/>
</dbReference>
<name>A0A8C4NLT8_DICLA</name>
<dbReference type="InterPro" id="IPR029400">
    <property type="entry name" value="TINF2_N"/>
</dbReference>
<dbReference type="GO" id="GO:1904356">
    <property type="term" value="P:regulation of telomere maintenance via telomere lengthening"/>
    <property type="evidence" value="ECO:0007669"/>
    <property type="project" value="TreeGrafter"/>
</dbReference>
<dbReference type="GO" id="GO:0042162">
    <property type="term" value="F:telomeric DNA binding"/>
    <property type="evidence" value="ECO:0007669"/>
    <property type="project" value="TreeGrafter"/>
</dbReference>
<feature type="compositionally biased region" description="Low complexity" evidence="1">
    <location>
        <begin position="379"/>
        <end position="404"/>
    </location>
</feature>
<accession>A0A8C4NLT8</accession>
<protein>
    <recommendedName>
        <fullName evidence="2">TERF1-interacting nuclear factor 2 N-terminal domain-containing protein</fullName>
    </recommendedName>
</protein>
<feature type="domain" description="TERF1-interacting nuclear factor 2 N-terminal" evidence="2">
    <location>
        <begin position="2"/>
        <end position="132"/>
    </location>
</feature>
<organism evidence="3 4">
    <name type="scientific">Dicentrarchus labrax</name>
    <name type="common">European seabass</name>
    <name type="synonym">Morone labrax</name>
    <dbReference type="NCBI Taxonomy" id="13489"/>
    <lineage>
        <taxon>Eukaryota</taxon>
        <taxon>Metazoa</taxon>
        <taxon>Chordata</taxon>
        <taxon>Craniata</taxon>
        <taxon>Vertebrata</taxon>
        <taxon>Euteleostomi</taxon>
        <taxon>Actinopterygii</taxon>
        <taxon>Neopterygii</taxon>
        <taxon>Teleostei</taxon>
        <taxon>Neoteleostei</taxon>
        <taxon>Acanthomorphata</taxon>
        <taxon>Eupercaria</taxon>
        <taxon>Moronidae</taxon>
        <taxon>Dicentrarchus</taxon>
    </lineage>
</organism>
<dbReference type="GO" id="GO:0070187">
    <property type="term" value="C:shelterin complex"/>
    <property type="evidence" value="ECO:0007669"/>
    <property type="project" value="InterPro"/>
</dbReference>
<dbReference type="GO" id="GO:0016233">
    <property type="term" value="P:telomere capping"/>
    <property type="evidence" value="ECO:0007669"/>
    <property type="project" value="InterPro"/>
</dbReference>